<dbReference type="EMBL" id="SPHZ02000011">
    <property type="protein sequence ID" value="KAF0893278.1"/>
    <property type="molecule type" value="Genomic_DNA"/>
</dbReference>
<protein>
    <recommendedName>
        <fullName evidence="3">AMP-binding enzyme C-terminal domain-containing protein</fullName>
    </recommendedName>
</protein>
<sequence length="92" mass="9776">MAPKTVVFDELPKTSTGKTQKFVLREKARAMGSLAKSANSKLQLCFGHAATWRGASGPYGDSLVPGMKGAVHYCGDGVASHMPPRVFRGMGH</sequence>
<evidence type="ECO:0008006" key="3">
    <source>
        <dbReference type="Google" id="ProtNLM"/>
    </source>
</evidence>
<keyword evidence="2" id="KW-1185">Reference proteome</keyword>
<gene>
    <name evidence="1" type="ORF">E2562_023920</name>
</gene>
<proteinExistence type="predicted"/>
<dbReference type="OrthoDB" id="777213at2759"/>
<evidence type="ECO:0000313" key="2">
    <source>
        <dbReference type="Proteomes" id="UP000479710"/>
    </source>
</evidence>
<dbReference type="AlphaFoldDB" id="A0A6G1BYS2"/>
<organism evidence="1 2">
    <name type="scientific">Oryza meyeriana var. granulata</name>
    <dbReference type="NCBI Taxonomy" id="110450"/>
    <lineage>
        <taxon>Eukaryota</taxon>
        <taxon>Viridiplantae</taxon>
        <taxon>Streptophyta</taxon>
        <taxon>Embryophyta</taxon>
        <taxon>Tracheophyta</taxon>
        <taxon>Spermatophyta</taxon>
        <taxon>Magnoliopsida</taxon>
        <taxon>Liliopsida</taxon>
        <taxon>Poales</taxon>
        <taxon>Poaceae</taxon>
        <taxon>BOP clade</taxon>
        <taxon>Oryzoideae</taxon>
        <taxon>Oryzeae</taxon>
        <taxon>Oryzinae</taxon>
        <taxon>Oryza</taxon>
        <taxon>Oryza meyeriana</taxon>
    </lineage>
</organism>
<reference evidence="1 2" key="1">
    <citation type="submission" date="2019-11" db="EMBL/GenBank/DDBJ databases">
        <title>Whole genome sequence of Oryza granulata.</title>
        <authorList>
            <person name="Li W."/>
        </authorList>
    </citation>
    <scope>NUCLEOTIDE SEQUENCE [LARGE SCALE GENOMIC DNA]</scope>
    <source>
        <strain evidence="2">cv. Menghai</strain>
        <tissue evidence="1">Leaf</tissue>
    </source>
</reference>
<comment type="caution">
    <text evidence="1">The sequence shown here is derived from an EMBL/GenBank/DDBJ whole genome shotgun (WGS) entry which is preliminary data.</text>
</comment>
<accession>A0A6G1BYS2</accession>
<dbReference type="Proteomes" id="UP000479710">
    <property type="component" value="Unassembled WGS sequence"/>
</dbReference>
<evidence type="ECO:0000313" key="1">
    <source>
        <dbReference type="EMBL" id="KAF0893278.1"/>
    </source>
</evidence>
<name>A0A6G1BYS2_9ORYZ</name>